<evidence type="ECO:0000256" key="5">
    <source>
        <dbReference type="ARBA" id="ARBA00022842"/>
    </source>
</evidence>
<dbReference type="Proteomes" id="UP000542342">
    <property type="component" value="Unassembled WGS sequence"/>
</dbReference>
<comment type="caution">
    <text evidence="8">The sequence shown here is derived from an EMBL/GenBank/DDBJ whole genome shotgun (WGS) entry which is preliminary data.</text>
</comment>
<feature type="compositionally biased region" description="Pro residues" evidence="7">
    <location>
        <begin position="35"/>
        <end position="46"/>
    </location>
</feature>
<evidence type="ECO:0000256" key="1">
    <source>
        <dbReference type="ARBA" id="ARBA00001946"/>
    </source>
</evidence>
<keyword evidence="4" id="KW-0479">Metal-binding</keyword>
<dbReference type="GO" id="GO:0008299">
    <property type="term" value="P:isoprenoid biosynthetic process"/>
    <property type="evidence" value="ECO:0007669"/>
    <property type="project" value="InterPro"/>
</dbReference>
<comment type="cofactor">
    <cofactor evidence="1">
        <name>Mg(2+)</name>
        <dbReference type="ChEBI" id="CHEBI:18420"/>
    </cofactor>
</comment>
<dbReference type="SUPFAM" id="SSF48576">
    <property type="entry name" value="Terpenoid synthases"/>
    <property type="match status" value="1"/>
</dbReference>
<evidence type="ECO:0000313" key="9">
    <source>
        <dbReference type="Proteomes" id="UP000542342"/>
    </source>
</evidence>
<dbReference type="PROSITE" id="PS00723">
    <property type="entry name" value="POLYPRENYL_SYNTHASE_1"/>
    <property type="match status" value="1"/>
</dbReference>
<name>A0A7V8VF09_9BACT</name>
<evidence type="ECO:0000256" key="7">
    <source>
        <dbReference type="SAM" id="MobiDB-lite"/>
    </source>
</evidence>
<dbReference type="RefSeq" id="WP_194538016.1">
    <property type="nucleotide sequence ID" value="NZ_JACEFB010000006.1"/>
</dbReference>
<feature type="region of interest" description="Disordered" evidence="7">
    <location>
        <begin position="1"/>
        <end position="48"/>
    </location>
</feature>
<dbReference type="PROSITE" id="PS00444">
    <property type="entry name" value="POLYPRENYL_SYNTHASE_2"/>
    <property type="match status" value="1"/>
</dbReference>
<reference evidence="8 9" key="1">
    <citation type="submission" date="2020-07" db="EMBL/GenBank/DDBJ databases">
        <title>Thermogemmata thermophila gen. nov., sp. nov., a novel moderate thermophilic planctomycete from a Kamchatka hot spring.</title>
        <authorList>
            <person name="Elcheninov A.G."/>
            <person name="Podosokorskaya O.A."/>
            <person name="Kovaleva O.L."/>
            <person name="Novikov A."/>
            <person name="Bonch-Osmolovskaya E.A."/>
            <person name="Toshchakov S.V."/>
            <person name="Kublanov I.V."/>
        </authorList>
    </citation>
    <scope>NUCLEOTIDE SEQUENCE [LARGE SCALE GENOMIC DNA]</scope>
    <source>
        <strain evidence="8 9">2918</strain>
    </source>
</reference>
<dbReference type="Gene3D" id="1.10.600.10">
    <property type="entry name" value="Farnesyl Diphosphate Synthase"/>
    <property type="match status" value="1"/>
</dbReference>
<evidence type="ECO:0000313" key="8">
    <source>
        <dbReference type="EMBL" id="MBA2226587.1"/>
    </source>
</evidence>
<protein>
    <submittedName>
        <fullName evidence="8">Polyprenyl synthetase family protein</fullName>
    </submittedName>
</protein>
<dbReference type="SFLD" id="SFLDS00005">
    <property type="entry name" value="Isoprenoid_Synthase_Type_I"/>
    <property type="match status" value="1"/>
</dbReference>
<evidence type="ECO:0000256" key="6">
    <source>
        <dbReference type="RuleBase" id="RU004466"/>
    </source>
</evidence>
<keyword evidence="3 6" id="KW-0808">Transferase</keyword>
<dbReference type="GO" id="GO:0046872">
    <property type="term" value="F:metal ion binding"/>
    <property type="evidence" value="ECO:0007669"/>
    <property type="project" value="UniProtKB-KW"/>
</dbReference>
<dbReference type="PANTHER" id="PTHR12001">
    <property type="entry name" value="GERANYLGERANYL PYROPHOSPHATE SYNTHASE"/>
    <property type="match status" value="1"/>
</dbReference>
<evidence type="ECO:0000256" key="4">
    <source>
        <dbReference type="ARBA" id="ARBA00022723"/>
    </source>
</evidence>
<dbReference type="EMBL" id="JACEFB010000006">
    <property type="protein sequence ID" value="MBA2226587.1"/>
    <property type="molecule type" value="Genomic_DNA"/>
</dbReference>
<evidence type="ECO:0000256" key="2">
    <source>
        <dbReference type="ARBA" id="ARBA00006706"/>
    </source>
</evidence>
<evidence type="ECO:0000256" key="3">
    <source>
        <dbReference type="ARBA" id="ARBA00022679"/>
    </source>
</evidence>
<keyword evidence="9" id="KW-1185">Reference proteome</keyword>
<dbReference type="InterPro" id="IPR000092">
    <property type="entry name" value="Polyprenyl_synt"/>
</dbReference>
<comment type="similarity">
    <text evidence="2 6">Belongs to the FPP/GGPP synthase family.</text>
</comment>
<proteinExistence type="inferred from homology"/>
<organism evidence="8 9">
    <name type="scientific">Thermogemmata fonticola</name>
    <dbReference type="NCBI Taxonomy" id="2755323"/>
    <lineage>
        <taxon>Bacteria</taxon>
        <taxon>Pseudomonadati</taxon>
        <taxon>Planctomycetota</taxon>
        <taxon>Planctomycetia</taxon>
        <taxon>Gemmatales</taxon>
        <taxon>Gemmataceae</taxon>
        <taxon>Thermogemmata</taxon>
    </lineage>
</organism>
<gene>
    <name evidence="8" type="ORF">H0921_10485</name>
</gene>
<dbReference type="PANTHER" id="PTHR12001:SF69">
    <property type="entry name" value="ALL TRANS-POLYPRENYL-DIPHOSPHATE SYNTHASE PDSS1"/>
    <property type="match status" value="1"/>
</dbReference>
<accession>A0A7V8VF09</accession>
<dbReference type="InterPro" id="IPR008949">
    <property type="entry name" value="Isoprenoid_synthase_dom_sf"/>
</dbReference>
<dbReference type="GO" id="GO:0004659">
    <property type="term" value="F:prenyltransferase activity"/>
    <property type="evidence" value="ECO:0007669"/>
    <property type="project" value="InterPro"/>
</dbReference>
<keyword evidence="5" id="KW-0460">Magnesium</keyword>
<dbReference type="AlphaFoldDB" id="A0A7V8VF09"/>
<sequence length="367" mass="40576">MRPATRSGLRSQPTTIHRDTDTQVNPHDSHGSPPHASPSPIPAPPPRKIDSLLAPLAEELAAVEAVLHQELSPYRERFPELLNHLQAYQGKRLRPALLLLVARSCGHTVPAHYTLAAVVEMIHTATLIHDDVLDEAAQRRHLPTVHARWGNKTAILLGDLLFTHAFHLAASVDQRACRLIGSATNRVCAGELLQWAERGHWHLPEAKYLRIIDDKTAALTECAAQLGAVYAGGTEEMVQAACLYGRSLGRAFQIIDDLLDLTGREDTAGKTLGTDLIQGKATLPIIHALSQMPRNEAEEFCQMLQNGQSERYSYILAVLQRQGSLEYARRRAEEALHTARAALLAFPPSTHRDLLDSLIDWSLQRNV</sequence>
<dbReference type="InterPro" id="IPR033749">
    <property type="entry name" value="Polyprenyl_synt_CS"/>
</dbReference>
<dbReference type="Pfam" id="PF00348">
    <property type="entry name" value="polyprenyl_synt"/>
    <property type="match status" value="1"/>
</dbReference>
<dbReference type="CDD" id="cd00685">
    <property type="entry name" value="Trans_IPPS_HT"/>
    <property type="match status" value="1"/>
</dbReference>